<evidence type="ECO:0000313" key="2">
    <source>
        <dbReference type="EMBL" id="CAK8999150.1"/>
    </source>
</evidence>
<keyword evidence="3" id="KW-1185">Reference proteome</keyword>
<feature type="region of interest" description="Disordered" evidence="1">
    <location>
        <begin position="76"/>
        <end position="101"/>
    </location>
</feature>
<dbReference type="EMBL" id="CAXAMM010003258">
    <property type="protein sequence ID" value="CAK8999150.1"/>
    <property type="molecule type" value="Genomic_DNA"/>
</dbReference>
<reference evidence="2 3" key="1">
    <citation type="submission" date="2024-02" db="EMBL/GenBank/DDBJ databases">
        <authorList>
            <person name="Chen Y."/>
            <person name="Shah S."/>
            <person name="Dougan E. K."/>
            <person name="Thang M."/>
            <person name="Chan C."/>
        </authorList>
    </citation>
    <scope>NUCLEOTIDE SEQUENCE [LARGE SCALE GENOMIC DNA]</scope>
</reference>
<evidence type="ECO:0000313" key="3">
    <source>
        <dbReference type="Proteomes" id="UP001642464"/>
    </source>
</evidence>
<comment type="caution">
    <text evidence="2">The sequence shown here is derived from an EMBL/GenBank/DDBJ whole genome shotgun (WGS) entry which is preliminary data.</text>
</comment>
<organism evidence="2 3">
    <name type="scientific">Durusdinium trenchii</name>
    <dbReference type="NCBI Taxonomy" id="1381693"/>
    <lineage>
        <taxon>Eukaryota</taxon>
        <taxon>Sar</taxon>
        <taxon>Alveolata</taxon>
        <taxon>Dinophyceae</taxon>
        <taxon>Suessiales</taxon>
        <taxon>Symbiodiniaceae</taxon>
        <taxon>Durusdinium</taxon>
    </lineage>
</organism>
<accession>A0ABP0I9B0</accession>
<dbReference type="Proteomes" id="UP001642464">
    <property type="component" value="Unassembled WGS sequence"/>
</dbReference>
<proteinExistence type="predicted"/>
<name>A0ABP0I9B0_9DINO</name>
<gene>
    <name evidence="2" type="ORF">SCF082_LOCUS5940</name>
</gene>
<dbReference type="InterPro" id="IPR056347">
    <property type="entry name" value="Microp_apicomplexa_8"/>
</dbReference>
<dbReference type="Pfam" id="PF23512">
    <property type="entry name" value="Microp_apicomplexa_8"/>
    <property type="match status" value="1"/>
</dbReference>
<evidence type="ECO:0000256" key="1">
    <source>
        <dbReference type="SAM" id="MobiDB-lite"/>
    </source>
</evidence>
<sequence length="125" mass="14118">MASLPKLGEITSRTFKAALGALPAVQVRWASNKNNSVSLLQQFYNKLPIRKKFRVALRRGTMVMCPKTGQVRIPPLAISGYDDKKNPYRGRNPVRNGGAPTRAPKLCWRAARLEDLRAPRVWFKD</sequence>
<protein>
    <submittedName>
        <fullName evidence="2">Uncharacterized protein</fullName>
    </submittedName>
</protein>